<keyword evidence="3" id="KW-1133">Transmembrane helix</keyword>
<dbReference type="RefSeq" id="WP_074662504.1">
    <property type="nucleotide sequence ID" value="NZ_FOIO01000019.1"/>
</dbReference>
<dbReference type="PANTHER" id="PTHR30469">
    <property type="entry name" value="MULTIDRUG RESISTANCE PROTEIN MDTA"/>
    <property type="match status" value="1"/>
</dbReference>
<dbReference type="AlphaFoldDB" id="A0A1I0GGX2"/>
<dbReference type="InterPro" id="IPR058636">
    <property type="entry name" value="Beta-barrel_YknX"/>
</dbReference>
<feature type="transmembrane region" description="Helical" evidence="3">
    <location>
        <begin position="45"/>
        <end position="64"/>
    </location>
</feature>
<evidence type="ECO:0000313" key="6">
    <source>
        <dbReference type="EMBL" id="SET69278.1"/>
    </source>
</evidence>
<dbReference type="Gene3D" id="1.10.287.470">
    <property type="entry name" value="Helix hairpin bin"/>
    <property type="match status" value="1"/>
</dbReference>
<dbReference type="GO" id="GO:1990281">
    <property type="term" value="C:efflux pump complex"/>
    <property type="evidence" value="ECO:0007669"/>
    <property type="project" value="TreeGrafter"/>
</dbReference>
<dbReference type="Pfam" id="PF25990">
    <property type="entry name" value="Beta-barrel_YknX"/>
    <property type="match status" value="1"/>
</dbReference>
<dbReference type="GO" id="GO:0015562">
    <property type="term" value="F:efflux transmembrane transporter activity"/>
    <property type="evidence" value="ECO:0007669"/>
    <property type="project" value="TreeGrafter"/>
</dbReference>
<feature type="region of interest" description="Disordered" evidence="2">
    <location>
        <begin position="71"/>
        <end position="92"/>
    </location>
</feature>
<gene>
    <name evidence="6" type="ORF">SAMN05216521_101923</name>
</gene>
<dbReference type="EMBL" id="FOIO01000019">
    <property type="protein sequence ID" value="SET69278.1"/>
    <property type="molecule type" value="Genomic_DNA"/>
</dbReference>
<feature type="domain" description="YknX-like beta-barrel" evidence="5">
    <location>
        <begin position="414"/>
        <end position="481"/>
    </location>
</feature>
<dbReference type="PANTHER" id="PTHR30469:SF33">
    <property type="entry name" value="SLR1207 PROTEIN"/>
    <property type="match status" value="1"/>
</dbReference>
<reference evidence="6 7" key="1">
    <citation type="submission" date="2016-10" db="EMBL/GenBank/DDBJ databases">
        <authorList>
            <person name="Varghese N."/>
            <person name="Submissions S."/>
        </authorList>
    </citation>
    <scope>NUCLEOTIDE SEQUENCE [LARGE SCALE GENOMIC DNA]</scope>
    <source>
        <strain evidence="6 7">NLAE-zl-C196</strain>
    </source>
</reference>
<protein>
    <submittedName>
        <fullName evidence="6">HlyD family secretion protein</fullName>
    </submittedName>
</protein>
<dbReference type="Gene3D" id="2.40.30.170">
    <property type="match status" value="1"/>
</dbReference>
<feature type="region of interest" description="Disordered" evidence="2">
    <location>
        <begin position="14"/>
        <end position="36"/>
    </location>
</feature>
<evidence type="ECO:0000256" key="2">
    <source>
        <dbReference type="SAM" id="MobiDB-lite"/>
    </source>
</evidence>
<dbReference type="Proteomes" id="UP000182121">
    <property type="component" value="Unassembled WGS sequence"/>
</dbReference>
<feature type="region of interest" description="Disordered" evidence="2">
    <location>
        <begin position="571"/>
        <end position="602"/>
    </location>
</feature>
<proteinExistence type="predicted"/>
<keyword evidence="3" id="KW-0472">Membrane</keyword>
<evidence type="ECO:0000259" key="5">
    <source>
        <dbReference type="Pfam" id="PF25990"/>
    </source>
</evidence>
<accession>A0A1I0GGX2</accession>
<feature type="coiled-coil region" evidence="1">
    <location>
        <begin position="340"/>
        <end position="374"/>
    </location>
</feature>
<organism evidence="6 7">
    <name type="scientific">Enterocloster clostridioformis</name>
    <dbReference type="NCBI Taxonomy" id="1531"/>
    <lineage>
        <taxon>Bacteria</taxon>
        <taxon>Bacillati</taxon>
        <taxon>Bacillota</taxon>
        <taxon>Clostridia</taxon>
        <taxon>Lachnospirales</taxon>
        <taxon>Lachnospiraceae</taxon>
        <taxon>Enterocloster</taxon>
    </lineage>
</organism>
<evidence type="ECO:0000256" key="1">
    <source>
        <dbReference type="SAM" id="Coils"/>
    </source>
</evidence>
<keyword evidence="1" id="KW-0175">Coiled coil</keyword>
<dbReference type="Pfam" id="PF25917">
    <property type="entry name" value="BSH_RND"/>
    <property type="match status" value="1"/>
</dbReference>
<evidence type="ECO:0000313" key="7">
    <source>
        <dbReference type="Proteomes" id="UP000182121"/>
    </source>
</evidence>
<evidence type="ECO:0000256" key="3">
    <source>
        <dbReference type="SAM" id="Phobius"/>
    </source>
</evidence>
<keyword evidence="3" id="KW-0812">Transmembrane</keyword>
<sequence length="602" mass="63540">MEEKKKDALRFLMPFPGKHKRETAPGAPAQAGKGRNGGKKWVKPVVFLLIIGAAAAVAMTWRGMKAKAATARAQSHNTASAERRDISSELSSSGTLKAKDTYSITSMVEGEVLSAGFEEGDQVEKDQVLYEIDKSSMESQLTSSVNSLTRSQSSYEDALEDYNDALSDYSGNTYKATDTGYIKELYISVGDKVSGNTKLADVYSDDIMEIRIPFLSGEAAVIGAGMPAAVTLTDTGEQVAGTVKAVANQETVLTGGRLVRVVTIQVPNPGGLTTSLKATAQIGEFIGSEDGVFEASVDTTMNADLSTSVEVESLLVNVGDYVTKGTPVFKMTDKSADKLVQSYKDALDKAEESVESAQNKLDSTQDSYDNYTIKAPISGQVITKNFKVGDNITKNSSSTTVLATIYDLSSLTFEMSIDELDIKKVKVGQKVEVSADAFEGQTFSGTVTNVSLESTYSNGVSTYPVTVTLDDMGDLLPGMNVDGVITLEEANDVLAIPADALMRGNQVYVKDDTVTEQQGPVPAGFRAVKVETGLTSDTFVEIKSGLSEGDVVYVAESSKNSSSVMMMMDGGMGGPPGGGGNMGGGNMGGGNRGGSEGGRQNR</sequence>
<evidence type="ECO:0000259" key="4">
    <source>
        <dbReference type="Pfam" id="PF25917"/>
    </source>
</evidence>
<dbReference type="Gene3D" id="2.40.420.20">
    <property type="match status" value="1"/>
</dbReference>
<feature type="domain" description="Multidrug resistance protein MdtA-like barrel-sandwich hybrid" evidence="4">
    <location>
        <begin position="103"/>
        <end position="402"/>
    </location>
</feature>
<comment type="caution">
    <text evidence="6">The sequence shown here is derived from an EMBL/GenBank/DDBJ whole genome shotgun (WGS) entry which is preliminary data.</text>
</comment>
<name>A0A1I0GGX2_9FIRM</name>
<dbReference type="InterPro" id="IPR058625">
    <property type="entry name" value="MdtA-like_BSH"/>
</dbReference>
<dbReference type="Gene3D" id="2.40.50.100">
    <property type="match status" value="2"/>
</dbReference>
<dbReference type="SUPFAM" id="SSF111369">
    <property type="entry name" value="HlyD-like secretion proteins"/>
    <property type="match status" value="2"/>
</dbReference>